<evidence type="ECO:0000313" key="1">
    <source>
        <dbReference type="EMBL" id="ETW81205.1"/>
    </source>
</evidence>
<proteinExistence type="predicted"/>
<sequence length="193" mass="21581">PLRGDASGHYRVHVIGNSGALNSAEVAALLGIPHIPLDTVYWNPNWEKTPSSVFKDRVTAMLQDSENSHGGWVVDGNYNSYLGDLIADSTTDVLWLDPPLALYLPRLCLRTLKRLFGLVPPCSPNCPERVSEAFFSKDSIIWYSISHHWSLRKRESERYAVDGIHAGGKIRRLGGWGKDRAEWLRAVRAMVDG</sequence>
<protein>
    <submittedName>
        <fullName evidence="1">Uncharacterized protein</fullName>
    </submittedName>
</protein>
<dbReference type="InParanoid" id="W4K790"/>
<dbReference type="AlphaFoldDB" id="W4K790"/>
<dbReference type="Proteomes" id="UP000030671">
    <property type="component" value="Unassembled WGS sequence"/>
</dbReference>
<dbReference type="GeneID" id="20669138"/>
<reference evidence="1 2" key="1">
    <citation type="journal article" date="2012" name="New Phytol.">
        <title>Insight into trade-off between wood decay and parasitism from the genome of a fungal forest pathogen.</title>
        <authorList>
            <person name="Olson A."/>
            <person name="Aerts A."/>
            <person name="Asiegbu F."/>
            <person name="Belbahri L."/>
            <person name="Bouzid O."/>
            <person name="Broberg A."/>
            <person name="Canback B."/>
            <person name="Coutinho P.M."/>
            <person name="Cullen D."/>
            <person name="Dalman K."/>
            <person name="Deflorio G."/>
            <person name="van Diepen L.T."/>
            <person name="Dunand C."/>
            <person name="Duplessis S."/>
            <person name="Durling M."/>
            <person name="Gonthier P."/>
            <person name="Grimwood J."/>
            <person name="Fossdal C.G."/>
            <person name="Hansson D."/>
            <person name="Henrissat B."/>
            <person name="Hietala A."/>
            <person name="Himmelstrand K."/>
            <person name="Hoffmeister D."/>
            <person name="Hogberg N."/>
            <person name="James T.Y."/>
            <person name="Karlsson M."/>
            <person name="Kohler A."/>
            <person name="Kues U."/>
            <person name="Lee Y.H."/>
            <person name="Lin Y.C."/>
            <person name="Lind M."/>
            <person name="Lindquist E."/>
            <person name="Lombard V."/>
            <person name="Lucas S."/>
            <person name="Lunden K."/>
            <person name="Morin E."/>
            <person name="Murat C."/>
            <person name="Park J."/>
            <person name="Raffaello T."/>
            <person name="Rouze P."/>
            <person name="Salamov A."/>
            <person name="Schmutz J."/>
            <person name="Solheim H."/>
            <person name="Stahlberg J."/>
            <person name="Velez H."/>
            <person name="de Vries R.P."/>
            <person name="Wiebenga A."/>
            <person name="Woodward S."/>
            <person name="Yakovlev I."/>
            <person name="Garbelotto M."/>
            <person name="Martin F."/>
            <person name="Grigoriev I.V."/>
            <person name="Stenlid J."/>
        </authorList>
    </citation>
    <scope>NUCLEOTIDE SEQUENCE [LARGE SCALE GENOMIC DNA]</scope>
    <source>
        <strain evidence="1 2">TC 32-1</strain>
    </source>
</reference>
<keyword evidence="2" id="KW-1185">Reference proteome</keyword>
<feature type="non-terminal residue" evidence="1">
    <location>
        <position position="193"/>
    </location>
</feature>
<dbReference type="OrthoDB" id="65590at2759"/>
<gene>
    <name evidence="1" type="ORF">HETIRDRAFT_247000</name>
</gene>
<dbReference type="InterPro" id="IPR052922">
    <property type="entry name" value="Cytidylate_Kinase-2"/>
</dbReference>
<feature type="non-terminal residue" evidence="1">
    <location>
        <position position="1"/>
    </location>
</feature>
<dbReference type="eggNOG" id="ENOG502SPVU">
    <property type="taxonomic scope" value="Eukaryota"/>
</dbReference>
<evidence type="ECO:0000313" key="2">
    <source>
        <dbReference type="Proteomes" id="UP000030671"/>
    </source>
</evidence>
<dbReference type="PANTHER" id="PTHR37816">
    <property type="entry name" value="YALI0E33011P"/>
    <property type="match status" value="1"/>
</dbReference>
<dbReference type="PANTHER" id="PTHR37816:SF1">
    <property type="entry name" value="TOXIN"/>
    <property type="match status" value="1"/>
</dbReference>
<dbReference type="KEGG" id="hir:HETIRDRAFT_247000"/>
<organism evidence="1 2">
    <name type="scientific">Heterobasidion irregulare (strain TC 32-1)</name>
    <dbReference type="NCBI Taxonomy" id="747525"/>
    <lineage>
        <taxon>Eukaryota</taxon>
        <taxon>Fungi</taxon>
        <taxon>Dikarya</taxon>
        <taxon>Basidiomycota</taxon>
        <taxon>Agaricomycotina</taxon>
        <taxon>Agaricomycetes</taxon>
        <taxon>Russulales</taxon>
        <taxon>Bondarzewiaceae</taxon>
        <taxon>Heterobasidion</taxon>
        <taxon>Heterobasidion annosum species complex</taxon>
    </lineage>
</organism>
<name>W4K790_HETIT</name>
<accession>W4K790</accession>
<dbReference type="HOGENOM" id="CLU_092618_1_1_1"/>
<dbReference type="EMBL" id="KI925459">
    <property type="protein sequence ID" value="ETW81205.1"/>
    <property type="molecule type" value="Genomic_DNA"/>
</dbReference>
<dbReference type="RefSeq" id="XP_009547868.1">
    <property type="nucleotide sequence ID" value="XM_009549573.1"/>
</dbReference>